<feature type="region of interest" description="Disordered" evidence="1">
    <location>
        <begin position="307"/>
        <end position="327"/>
    </location>
</feature>
<organism evidence="3 4">
    <name type="scientific">Frankliniella fusca</name>
    <dbReference type="NCBI Taxonomy" id="407009"/>
    <lineage>
        <taxon>Eukaryota</taxon>
        <taxon>Metazoa</taxon>
        <taxon>Ecdysozoa</taxon>
        <taxon>Arthropoda</taxon>
        <taxon>Hexapoda</taxon>
        <taxon>Insecta</taxon>
        <taxon>Pterygota</taxon>
        <taxon>Neoptera</taxon>
        <taxon>Paraneoptera</taxon>
        <taxon>Thysanoptera</taxon>
        <taxon>Terebrantia</taxon>
        <taxon>Thripoidea</taxon>
        <taxon>Thripidae</taxon>
        <taxon>Frankliniella</taxon>
    </lineage>
</organism>
<gene>
    <name evidence="3" type="ORF">KUF71_004058</name>
</gene>
<accession>A0AAE1GWB2</accession>
<evidence type="ECO:0000259" key="2">
    <source>
        <dbReference type="Pfam" id="PF20209"/>
    </source>
</evidence>
<dbReference type="AlphaFoldDB" id="A0AAE1GWB2"/>
<feature type="compositionally biased region" description="Basic residues" evidence="1">
    <location>
        <begin position="191"/>
        <end position="202"/>
    </location>
</feature>
<feature type="compositionally biased region" description="Basic and acidic residues" evidence="1">
    <location>
        <begin position="153"/>
        <end position="177"/>
    </location>
</feature>
<dbReference type="InterPro" id="IPR046700">
    <property type="entry name" value="DUF6570"/>
</dbReference>
<comment type="caution">
    <text evidence="3">The sequence shown here is derived from an EMBL/GenBank/DDBJ whole genome shotgun (WGS) entry which is preliminary data.</text>
</comment>
<evidence type="ECO:0000256" key="1">
    <source>
        <dbReference type="SAM" id="MobiDB-lite"/>
    </source>
</evidence>
<reference evidence="3" key="1">
    <citation type="submission" date="2021-07" db="EMBL/GenBank/DDBJ databases">
        <authorList>
            <person name="Catto M.A."/>
            <person name="Jacobson A."/>
            <person name="Kennedy G."/>
            <person name="Labadie P."/>
            <person name="Hunt B.G."/>
            <person name="Srinivasan R."/>
        </authorList>
    </citation>
    <scope>NUCLEOTIDE SEQUENCE</scope>
    <source>
        <strain evidence="3">PL_HMW_Pooled</strain>
        <tissue evidence="3">Head</tissue>
    </source>
</reference>
<proteinExistence type="predicted"/>
<feature type="domain" description="DUF6570" evidence="2">
    <location>
        <begin position="416"/>
        <end position="535"/>
    </location>
</feature>
<dbReference type="Proteomes" id="UP001219518">
    <property type="component" value="Unassembled WGS sequence"/>
</dbReference>
<feature type="compositionally biased region" description="Basic and acidic residues" evidence="1">
    <location>
        <begin position="136"/>
        <end position="146"/>
    </location>
</feature>
<protein>
    <submittedName>
        <fullName evidence="3">Halomucin</fullName>
    </submittedName>
</protein>
<dbReference type="Pfam" id="PF20209">
    <property type="entry name" value="DUF6570"/>
    <property type="match status" value="1"/>
</dbReference>
<reference evidence="3" key="2">
    <citation type="journal article" date="2023" name="BMC Genomics">
        <title>Pest status, molecular evolution, and epigenetic factors derived from the genome assembly of Frankliniella fusca, a thysanopteran phytovirus vector.</title>
        <authorList>
            <person name="Catto M.A."/>
            <person name="Labadie P.E."/>
            <person name="Jacobson A.L."/>
            <person name="Kennedy G.G."/>
            <person name="Srinivasan R."/>
            <person name="Hunt B.G."/>
        </authorList>
    </citation>
    <scope>NUCLEOTIDE SEQUENCE</scope>
    <source>
        <strain evidence="3">PL_HMW_Pooled</strain>
    </source>
</reference>
<name>A0AAE1GWB2_9NEOP</name>
<evidence type="ECO:0000313" key="4">
    <source>
        <dbReference type="Proteomes" id="UP001219518"/>
    </source>
</evidence>
<feature type="compositionally biased region" description="Acidic residues" evidence="1">
    <location>
        <begin position="208"/>
        <end position="217"/>
    </location>
</feature>
<evidence type="ECO:0000313" key="3">
    <source>
        <dbReference type="EMBL" id="KAK3910184.1"/>
    </source>
</evidence>
<feature type="region of interest" description="Disordered" evidence="1">
    <location>
        <begin position="111"/>
        <end position="218"/>
    </location>
</feature>
<sequence length="651" mass="74957">MDDQCDFSCSFMYYPHEDDDETTYIPRIVKYPKHDYDHSINLANGVTLNVTEQQLHNILSQCPRNVDDNDKPTTSTHKTSLPLTFDVIVLEGLKLTLDSEAFNRCLEKSGFSSVTDDDKKSVTIDSDSDNNQSSSDSDKKPEESKKSKQSKKNKIDEKNKKKDKDEDRKRKSEKDFSSDVSSTESQESVKKSKPKRKRRSKPEKKDPADEDDSSDDEEIKKINQAASKILTYKSVKNLQKNTYYKVIDLSEVETSKGRTIRLKLEDDDVEDKWCYVHMPRNVLTEMIPLIQKLKEIQTLLEKKRKAVERQRKHRQNLNTSSRNKVREKARKKMMKFRGNTSVVEREQETKLNSERRFTSRTIKKTGTSFDSEVIDVHQHNFNCYENSLRWVECPTCHKRSMQSSFTKFKCGKNCFLFTKDNDMDPLDVPDELKSLTYIEKQLISRIHPVTSLYRVKRLQYKYKGHVINFPQDVQHVADTLPYLVEDLSHVVVVRLNDKVLLKDFVVRKQKVLDALLWLKNHNPHYSDICVDQVSLDKLPIDGNVYDHLRTISSESVTKSDNDNIQQENDEMTNNDDIDDLVHTNVPDTNDVSLKKSLGLGQLAPTNSSPLPVVPCPSRSHPLGHAVMVYRTGCSRAPANPRVGNTFVTSVG</sequence>
<dbReference type="EMBL" id="JAHWGI010000148">
    <property type="protein sequence ID" value="KAK3910184.1"/>
    <property type="molecule type" value="Genomic_DNA"/>
</dbReference>
<keyword evidence="4" id="KW-1185">Reference proteome</keyword>